<reference evidence="7" key="1">
    <citation type="submission" date="2023-10" db="EMBL/GenBank/DDBJ databases">
        <title>Genome assembly of Pristionchus species.</title>
        <authorList>
            <person name="Yoshida K."/>
            <person name="Sommer R.J."/>
        </authorList>
    </citation>
    <scope>NUCLEOTIDE SEQUENCE</scope>
    <source>
        <strain evidence="7">RS5133</strain>
    </source>
</reference>
<feature type="non-terminal residue" evidence="7">
    <location>
        <position position="1"/>
    </location>
</feature>
<keyword evidence="2 3" id="KW-1015">Disulfide bond</keyword>
<proteinExistence type="predicted"/>
<sequence length="587" mass="64665">SFSYSSSLTQLSWLQLRLLPVRFDKYWTALRSQNADKLTDGPITTSIYNPSWADSEPVAINNQQCIAIELSPLSTLTRGWQFIDCSSPLPVICQTFACVYGQFRCFDNTRCIPGSAVNDGFEDCVDGSDENGSVKNMNAISFNASRSLKLLASAPGDTTEASSTLVMGSVPSTVTVPINRVKFDCYLPMALQNVLVEYPTGYSLDSKILWTCNAGFAPRGQQQSVCTTQFGWSPSIQCNALVCYTPDPVNLYYCVGTAPYFHGDRCYYRTKWSNMNREYYRVAVCDNGDWVYMNNELDSSLIVRNSGRQLGNISTSMDNDVTFTSTELCYAEGDSCSRGQVCKKDSGTSAYFCVCPAGQCMYPMDVGCSDVAVLPDGQYSAVDGECATIRCPISALNETIPLNCRVTSVDESKGQEQLRLGSTDVICERTSNGEQVQERYSVKCLEGGQWENVQFNKPCMPIRGLTFDTGSYGFYDIATITYPQFPRVPMTIRCGGDGKWLGEVPVTECLNGRLKQEYNLVRCFCDTGYFGDDCSSPCYHGTVKIDGTCQCDAGFTGDNCDMETCSGTTANFASDGEQIMMVFIIDL</sequence>
<keyword evidence="1" id="KW-0732">Signal</keyword>
<dbReference type="PROSITE" id="PS00022">
    <property type="entry name" value="EGF_1"/>
    <property type="match status" value="1"/>
</dbReference>
<dbReference type="CDD" id="cd00037">
    <property type="entry name" value="CLECT"/>
    <property type="match status" value="1"/>
</dbReference>
<dbReference type="PANTHER" id="PTHR47324">
    <property type="entry name" value="PROTEIN IRG-7-RELATED"/>
    <property type="match status" value="1"/>
</dbReference>
<comment type="caution">
    <text evidence="3">Lacks conserved residue(s) required for the propagation of feature annotation.</text>
</comment>
<accession>A0AAV5VFQ0</accession>
<evidence type="ECO:0000256" key="2">
    <source>
        <dbReference type="ARBA" id="ARBA00023157"/>
    </source>
</evidence>
<dbReference type="CDD" id="cd00112">
    <property type="entry name" value="LDLa"/>
    <property type="match status" value="1"/>
</dbReference>
<evidence type="ECO:0000256" key="3">
    <source>
        <dbReference type="PROSITE-ProRule" id="PRU00076"/>
    </source>
</evidence>
<dbReference type="SUPFAM" id="SSF57424">
    <property type="entry name" value="LDL receptor-like module"/>
    <property type="match status" value="1"/>
</dbReference>
<name>A0AAV5VFQ0_9BILA</name>
<feature type="disulfide bond" evidence="3">
    <location>
        <begin position="551"/>
        <end position="560"/>
    </location>
</feature>
<evidence type="ECO:0000256" key="1">
    <source>
        <dbReference type="ARBA" id="ARBA00022729"/>
    </source>
</evidence>
<dbReference type="InterPro" id="IPR053295">
    <property type="entry name" value="Innate_immunity_reg"/>
</dbReference>
<keyword evidence="3" id="KW-0245">EGF-like domain</keyword>
<evidence type="ECO:0000313" key="7">
    <source>
        <dbReference type="EMBL" id="GMT18481.1"/>
    </source>
</evidence>
<keyword evidence="4" id="KW-0768">Sushi</keyword>
<dbReference type="Proteomes" id="UP001432322">
    <property type="component" value="Unassembled WGS sequence"/>
</dbReference>
<dbReference type="InterPro" id="IPR002172">
    <property type="entry name" value="LDrepeatLR_classA_rpt"/>
</dbReference>
<dbReference type="PANTHER" id="PTHR47324:SF1">
    <property type="entry name" value="EGF-LIKE DOMAIN-CONTAINING PROTEIN-RELATED"/>
    <property type="match status" value="1"/>
</dbReference>
<dbReference type="PROSITE" id="PS50923">
    <property type="entry name" value="SUSHI"/>
    <property type="match status" value="1"/>
</dbReference>
<dbReference type="InterPro" id="IPR016187">
    <property type="entry name" value="CTDL_fold"/>
</dbReference>
<dbReference type="Pfam" id="PF00084">
    <property type="entry name" value="Sushi"/>
    <property type="match status" value="1"/>
</dbReference>
<comment type="caution">
    <text evidence="7">The sequence shown here is derived from an EMBL/GenBank/DDBJ whole genome shotgun (WGS) entry which is preliminary data.</text>
</comment>
<dbReference type="InterPro" id="IPR016186">
    <property type="entry name" value="C-type_lectin-like/link_sf"/>
</dbReference>
<dbReference type="PROSITE" id="PS01186">
    <property type="entry name" value="EGF_2"/>
    <property type="match status" value="1"/>
</dbReference>
<dbReference type="SMART" id="SM00192">
    <property type="entry name" value="LDLa"/>
    <property type="match status" value="1"/>
</dbReference>
<evidence type="ECO:0008006" key="9">
    <source>
        <dbReference type="Google" id="ProtNLM"/>
    </source>
</evidence>
<keyword evidence="8" id="KW-1185">Reference proteome</keyword>
<evidence type="ECO:0000313" key="8">
    <source>
        <dbReference type="Proteomes" id="UP001432322"/>
    </source>
</evidence>
<dbReference type="InterPro" id="IPR000436">
    <property type="entry name" value="Sushi_SCR_CCP_dom"/>
</dbReference>
<dbReference type="Gene3D" id="4.10.400.10">
    <property type="entry name" value="Low-density Lipoprotein Receptor"/>
    <property type="match status" value="1"/>
</dbReference>
<dbReference type="InterPro" id="IPR036055">
    <property type="entry name" value="LDL_receptor-like_sf"/>
</dbReference>
<organism evidence="7 8">
    <name type="scientific">Pristionchus fissidentatus</name>
    <dbReference type="NCBI Taxonomy" id="1538716"/>
    <lineage>
        <taxon>Eukaryota</taxon>
        <taxon>Metazoa</taxon>
        <taxon>Ecdysozoa</taxon>
        <taxon>Nematoda</taxon>
        <taxon>Chromadorea</taxon>
        <taxon>Rhabditida</taxon>
        <taxon>Rhabditina</taxon>
        <taxon>Diplogasteromorpha</taxon>
        <taxon>Diplogasteroidea</taxon>
        <taxon>Neodiplogasteridae</taxon>
        <taxon>Pristionchus</taxon>
    </lineage>
</organism>
<dbReference type="AlphaFoldDB" id="A0AAV5VFQ0"/>
<gene>
    <name evidence="7" type="ORF">PFISCL1PPCAC_9778</name>
</gene>
<dbReference type="PROSITE" id="PS50026">
    <property type="entry name" value="EGF_3"/>
    <property type="match status" value="1"/>
</dbReference>
<dbReference type="InterPro" id="IPR035976">
    <property type="entry name" value="Sushi/SCR/CCP_sf"/>
</dbReference>
<dbReference type="Gene3D" id="3.10.100.10">
    <property type="entry name" value="Mannose-Binding Protein A, subunit A"/>
    <property type="match status" value="1"/>
</dbReference>
<feature type="non-terminal residue" evidence="7">
    <location>
        <position position="587"/>
    </location>
</feature>
<dbReference type="Gene3D" id="2.10.25.10">
    <property type="entry name" value="Laminin"/>
    <property type="match status" value="1"/>
</dbReference>
<dbReference type="SUPFAM" id="SSF56436">
    <property type="entry name" value="C-type lectin-like"/>
    <property type="match status" value="1"/>
</dbReference>
<evidence type="ECO:0000259" key="6">
    <source>
        <dbReference type="PROSITE" id="PS50923"/>
    </source>
</evidence>
<protein>
    <recommendedName>
        <fullName evidence="9">Lipoprotein receptor</fullName>
    </recommendedName>
</protein>
<evidence type="ECO:0000259" key="5">
    <source>
        <dbReference type="PROSITE" id="PS50026"/>
    </source>
</evidence>
<dbReference type="InterPro" id="IPR000742">
    <property type="entry name" value="EGF"/>
</dbReference>
<dbReference type="SMART" id="SM00181">
    <property type="entry name" value="EGF"/>
    <property type="match status" value="2"/>
</dbReference>
<dbReference type="CDD" id="cd00033">
    <property type="entry name" value="CCP"/>
    <property type="match status" value="1"/>
</dbReference>
<dbReference type="Pfam" id="PF00057">
    <property type="entry name" value="Ldl_recept_a"/>
    <property type="match status" value="1"/>
</dbReference>
<dbReference type="Gene3D" id="2.10.70.10">
    <property type="entry name" value="Complement Module, domain 1"/>
    <property type="match status" value="1"/>
</dbReference>
<dbReference type="SMART" id="SM00032">
    <property type="entry name" value="CCP"/>
    <property type="match status" value="1"/>
</dbReference>
<dbReference type="SUPFAM" id="SSF57535">
    <property type="entry name" value="Complement control module/SCR domain"/>
    <property type="match status" value="1"/>
</dbReference>
<dbReference type="EMBL" id="BTSY01000003">
    <property type="protein sequence ID" value="GMT18481.1"/>
    <property type="molecule type" value="Genomic_DNA"/>
</dbReference>
<evidence type="ECO:0000256" key="4">
    <source>
        <dbReference type="PROSITE-ProRule" id="PRU00302"/>
    </source>
</evidence>
<feature type="domain" description="Sushi" evidence="6">
    <location>
        <begin position="183"/>
        <end position="240"/>
    </location>
</feature>
<dbReference type="PROSITE" id="PS50068">
    <property type="entry name" value="LDLRA_2"/>
    <property type="match status" value="1"/>
</dbReference>
<feature type="domain" description="EGF-like" evidence="5">
    <location>
        <begin position="530"/>
        <end position="561"/>
    </location>
</feature>